<keyword evidence="1 4" id="KW-0732">Signal</keyword>
<feature type="domain" description="M23ase beta-sheet core" evidence="5">
    <location>
        <begin position="342"/>
        <end position="436"/>
    </location>
</feature>
<evidence type="ECO:0000256" key="3">
    <source>
        <dbReference type="SAM" id="MobiDB-lite"/>
    </source>
</evidence>
<organism evidence="8 9">
    <name type="scientific">Anaerosalibacter bizertensis</name>
    <dbReference type="NCBI Taxonomy" id="932217"/>
    <lineage>
        <taxon>Bacteria</taxon>
        <taxon>Bacillati</taxon>
        <taxon>Bacillota</taxon>
        <taxon>Tissierellia</taxon>
        <taxon>Tissierellales</taxon>
        <taxon>Sporanaerobacteraceae</taxon>
        <taxon>Anaerosalibacter</taxon>
    </lineage>
</organism>
<dbReference type="EMBL" id="VULR01000002">
    <property type="protein sequence ID" value="MSS42530.1"/>
    <property type="molecule type" value="Genomic_DNA"/>
</dbReference>
<feature type="compositionally biased region" description="Low complexity" evidence="3">
    <location>
        <begin position="280"/>
        <end position="306"/>
    </location>
</feature>
<feature type="domain" description="Peptidoglycan hydrolase PcsB coiled-coil" evidence="6">
    <location>
        <begin position="99"/>
        <end position="171"/>
    </location>
</feature>
<dbReference type="CDD" id="cd12797">
    <property type="entry name" value="M23_peptidase"/>
    <property type="match status" value="1"/>
</dbReference>
<proteinExistence type="predicted"/>
<dbReference type="Gene3D" id="6.10.250.3150">
    <property type="match status" value="1"/>
</dbReference>
<evidence type="ECO:0000313" key="8">
    <source>
        <dbReference type="EMBL" id="MSS42530.1"/>
    </source>
</evidence>
<dbReference type="GO" id="GO:0004222">
    <property type="term" value="F:metalloendopeptidase activity"/>
    <property type="evidence" value="ECO:0007669"/>
    <property type="project" value="TreeGrafter"/>
</dbReference>
<dbReference type="InterPro" id="IPR011055">
    <property type="entry name" value="Dup_hybrid_motif"/>
</dbReference>
<dbReference type="Proteomes" id="UP000462760">
    <property type="component" value="Unassembled WGS sequence"/>
</dbReference>
<dbReference type="RefSeq" id="WP_154482434.1">
    <property type="nucleotide sequence ID" value="NZ_JAJBNW010000148.1"/>
</dbReference>
<dbReference type="Proteomes" id="UP001108123">
    <property type="component" value="Unassembled WGS sequence"/>
</dbReference>
<dbReference type="FunFam" id="2.70.70.10:FF:000006">
    <property type="entry name" value="M23 family peptidase"/>
    <property type="match status" value="1"/>
</dbReference>
<evidence type="ECO:0000259" key="6">
    <source>
        <dbReference type="Pfam" id="PF24568"/>
    </source>
</evidence>
<keyword evidence="2" id="KW-0175">Coiled coil</keyword>
<feature type="compositionally biased region" description="Polar residues" evidence="3">
    <location>
        <begin position="256"/>
        <end position="279"/>
    </location>
</feature>
<name>A0A844FEY2_9FIRM</name>
<comment type="caution">
    <text evidence="8">The sequence shown here is derived from an EMBL/GenBank/DDBJ whole genome shotgun (WGS) entry which is preliminary data.</text>
</comment>
<feature type="region of interest" description="Disordered" evidence="3">
    <location>
        <begin position="246"/>
        <end position="321"/>
    </location>
</feature>
<dbReference type="AlphaFoldDB" id="A0A844FEY2"/>
<dbReference type="SUPFAM" id="SSF51261">
    <property type="entry name" value="Duplicated hybrid motif"/>
    <property type="match status" value="1"/>
</dbReference>
<dbReference type="PANTHER" id="PTHR21666">
    <property type="entry name" value="PEPTIDASE-RELATED"/>
    <property type="match status" value="1"/>
</dbReference>
<sequence length="441" mass="47744">MGRSKKIVALLIAVLVFNCVSVYAADNVKDLKNEQKGVNSQKEEKRSEIKKLEKQQKNLSTEINALDKKVSQTGNELNKVEKQLVDINNNIEKTTKELKEAEEKLGEKQDTFNSRLRVMYKKGNIGYIEVLLSAANIKDFLAKKDMVQAVVDHDVELLEYMKEQRKIIESKKKELQTQRASAEATRRKIESKKDELMVATRSKQSLMKKVETDKAGLEKQLDELEGLSAGLDSRIAELQRKAEAQMAAANAAPAQNRESSPAPAQNKESSPAPAQNGGNSSTPSTTAPSKPTQNGGSAGDNSGSDSTPTYSGGRLGWPVPGHTRISSPFGYRIHPIFGTKKYHSGIDIPAPTGTPIVAAGDGIVISAGWMGGYGNAVIIAHPGGMSTLYGHNSSLTVSTGQSVKRGQTIARAGSTGYSTGPHCHFEVRINGNRVNPVSYVR</sequence>
<reference evidence="7" key="2">
    <citation type="submission" date="2022-01" db="EMBL/GenBank/DDBJ databases">
        <title>Collection of gut derived symbiotic bacterial strains cultured from healthy donors.</title>
        <authorList>
            <person name="Lin H."/>
            <person name="Kohout C."/>
            <person name="Waligurski E."/>
            <person name="Pamer E.G."/>
        </authorList>
    </citation>
    <scope>NUCLEOTIDE SEQUENCE</scope>
    <source>
        <strain evidence="7">MSK.14.39</strain>
    </source>
</reference>
<feature type="coiled-coil region" evidence="2">
    <location>
        <begin position="28"/>
        <end position="111"/>
    </location>
</feature>
<evidence type="ECO:0000259" key="5">
    <source>
        <dbReference type="Pfam" id="PF01551"/>
    </source>
</evidence>
<evidence type="ECO:0000256" key="2">
    <source>
        <dbReference type="SAM" id="Coils"/>
    </source>
</evidence>
<evidence type="ECO:0000313" key="9">
    <source>
        <dbReference type="Proteomes" id="UP000462760"/>
    </source>
</evidence>
<evidence type="ECO:0000313" key="10">
    <source>
        <dbReference type="Proteomes" id="UP001108123"/>
    </source>
</evidence>
<evidence type="ECO:0000313" key="7">
    <source>
        <dbReference type="EMBL" id="MCG4566114.1"/>
    </source>
</evidence>
<dbReference type="SUPFAM" id="SSF58038">
    <property type="entry name" value="SNARE fusion complex"/>
    <property type="match status" value="1"/>
</dbReference>
<dbReference type="EMBL" id="JAKNID010000114">
    <property type="protein sequence ID" value="MCG4566114.1"/>
    <property type="molecule type" value="Genomic_DNA"/>
</dbReference>
<feature type="chain" id="PRO_5040699427" evidence="4">
    <location>
        <begin position="25"/>
        <end position="441"/>
    </location>
</feature>
<dbReference type="InterPro" id="IPR057309">
    <property type="entry name" value="PcsB_CC"/>
</dbReference>
<reference evidence="8 9" key="1">
    <citation type="submission" date="2019-08" db="EMBL/GenBank/DDBJ databases">
        <title>In-depth cultivation of the pig gut microbiome towards novel bacterial diversity and tailored functional studies.</title>
        <authorList>
            <person name="Wylensek D."/>
            <person name="Hitch T.C.A."/>
            <person name="Clavel T."/>
        </authorList>
    </citation>
    <scope>NUCLEOTIDE SEQUENCE [LARGE SCALE GENOMIC DNA]</scope>
    <source>
        <strain evidence="8 9">Med78-601-WT-4W-RMD-3</strain>
    </source>
</reference>
<dbReference type="OrthoDB" id="9809488at2"/>
<accession>A0A844FEY2</accession>
<dbReference type="InterPro" id="IPR016047">
    <property type="entry name" value="M23ase_b-sheet_dom"/>
</dbReference>
<evidence type="ECO:0000256" key="1">
    <source>
        <dbReference type="ARBA" id="ARBA00022729"/>
    </source>
</evidence>
<protein>
    <submittedName>
        <fullName evidence="8">Peptidoglycan DD-metalloendopeptidase family protein</fullName>
    </submittedName>
</protein>
<evidence type="ECO:0000256" key="4">
    <source>
        <dbReference type="SAM" id="SignalP"/>
    </source>
</evidence>
<dbReference type="InterPro" id="IPR050570">
    <property type="entry name" value="Cell_wall_metabolism_enzyme"/>
</dbReference>
<dbReference type="PANTHER" id="PTHR21666:SF270">
    <property type="entry name" value="MUREIN HYDROLASE ACTIVATOR ENVC"/>
    <property type="match status" value="1"/>
</dbReference>
<dbReference type="Pfam" id="PF24568">
    <property type="entry name" value="CC_PcsB"/>
    <property type="match status" value="1"/>
</dbReference>
<dbReference type="Pfam" id="PF01551">
    <property type="entry name" value="Peptidase_M23"/>
    <property type="match status" value="1"/>
</dbReference>
<gene>
    <name evidence="8" type="ORF">FYJ27_02095</name>
    <name evidence="7" type="ORF">L0P62_11815</name>
</gene>
<feature type="coiled-coil region" evidence="2">
    <location>
        <begin position="158"/>
        <end position="241"/>
    </location>
</feature>
<keyword evidence="10" id="KW-1185">Reference proteome</keyword>
<dbReference type="Gene3D" id="2.70.70.10">
    <property type="entry name" value="Glucose Permease (Domain IIA)"/>
    <property type="match status" value="1"/>
</dbReference>
<feature type="signal peptide" evidence="4">
    <location>
        <begin position="1"/>
        <end position="24"/>
    </location>
</feature>